<sequence length="349" mass="38928">MKPFAALLIVITVISCKNSENKGEASSADEQTAVPLPISPDHRPEYLSKAGIFLDLATLQPHSSFLAYEINHEFWSDFGTKKRWALTGAPGIRQENANWQIPVGSTFIKHFEMPTSQVDLSQIRSVETRVLVKSASGWIASSYIWNEAQTEATLAKGGETIELSIQRGTGPDKVINWTVPSEGQCFSCHNEKAGVILGVRPRQLNRPNPSGEGNQLELWQDKGWLQGNWSNDEAKPYPSRQDANTNAEALARAYLEVNCGFCHQPEGFERNLNLSWSANLQSLQDASFFYDDLGIADAKIVAPGIPEQSLLWLRMSRTDRYRMPYISSYEVDERGLAIIADWIQSLPSP</sequence>
<dbReference type="AlphaFoldDB" id="A0A1Y6CNU0"/>
<name>A0A1Y6CNU0_9BACT</name>
<dbReference type="PROSITE" id="PS51257">
    <property type="entry name" value="PROKAR_LIPOPROTEIN"/>
    <property type="match status" value="1"/>
</dbReference>
<accession>A0A1Y6CNU0</accession>
<dbReference type="OrthoDB" id="338827at2"/>
<evidence type="ECO:0000313" key="2">
    <source>
        <dbReference type="Proteomes" id="UP000192907"/>
    </source>
</evidence>
<dbReference type="Proteomes" id="UP000192907">
    <property type="component" value="Unassembled WGS sequence"/>
</dbReference>
<evidence type="ECO:0000313" key="1">
    <source>
        <dbReference type="EMBL" id="SMF77473.1"/>
    </source>
</evidence>
<gene>
    <name evidence="1" type="ORF">SAMN06296036_13150</name>
</gene>
<dbReference type="EMBL" id="FWZT01000031">
    <property type="protein sequence ID" value="SMF77473.1"/>
    <property type="molecule type" value="Genomic_DNA"/>
</dbReference>
<evidence type="ECO:0008006" key="3">
    <source>
        <dbReference type="Google" id="ProtNLM"/>
    </source>
</evidence>
<dbReference type="RefSeq" id="WP_132325095.1">
    <property type="nucleotide sequence ID" value="NZ_FWZT01000031.1"/>
</dbReference>
<keyword evidence="2" id="KW-1185">Reference proteome</keyword>
<protein>
    <recommendedName>
        <fullName evidence="3">Cytochrome c domain-containing protein</fullName>
    </recommendedName>
</protein>
<reference evidence="2" key="1">
    <citation type="submission" date="2017-04" db="EMBL/GenBank/DDBJ databases">
        <authorList>
            <person name="Varghese N."/>
            <person name="Submissions S."/>
        </authorList>
    </citation>
    <scope>NUCLEOTIDE SEQUENCE [LARGE SCALE GENOMIC DNA]</scope>
    <source>
        <strain evidence="2">RKEM611</strain>
    </source>
</reference>
<dbReference type="STRING" id="1513793.SAMN06296036_13150"/>
<proteinExistence type="predicted"/>
<organism evidence="1 2">
    <name type="scientific">Pseudobacteriovorax antillogorgiicola</name>
    <dbReference type="NCBI Taxonomy" id="1513793"/>
    <lineage>
        <taxon>Bacteria</taxon>
        <taxon>Pseudomonadati</taxon>
        <taxon>Bdellovibrionota</taxon>
        <taxon>Oligoflexia</taxon>
        <taxon>Oligoflexales</taxon>
        <taxon>Pseudobacteriovoracaceae</taxon>
        <taxon>Pseudobacteriovorax</taxon>
    </lineage>
</organism>